<dbReference type="Pfam" id="PF14111">
    <property type="entry name" value="DUF4283"/>
    <property type="match status" value="1"/>
</dbReference>
<dbReference type="Proteomes" id="UP001652660">
    <property type="component" value="Chromosome 9e"/>
</dbReference>
<feature type="domain" description="Reverse transcriptase" evidence="2">
    <location>
        <begin position="1218"/>
        <end position="1496"/>
    </location>
</feature>
<evidence type="ECO:0000313" key="4">
    <source>
        <dbReference type="RefSeq" id="XP_071921783.1"/>
    </source>
</evidence>
<dbReference type="SUPFAM" id="SSF56672">
    <property type="entry name" value="DNA/RNA polymerases"/>
    <property type="match status" value="1"/>
</dbReference>
<reference evidence="4" key="1">
    <citation type="submission" date="2025-08" db="UniProtKB">
        <authorList>
            <consortium name="RefSeq"/>
        </authorList>
    </citation>
    <scope>IDENTIFICATION</scope>
    <source>
        <tissue evidence="4">Leaves</tissue>
    </source>
</reference>
<dbReference type="SUPFAM" id="SSF56219">
    <property type="entry name" value="DNase I-like"/>
    <property type="match status" value="1"/>
</dbReference>
<organism evidence="3 4">
    <name type="scientific">Coffea arabica</name>
    <name type="common">Arabian coffee</name>
    <dbReference type="NCBI Taxonomy" id="13443"/>
    <lineage>
        <taxon>Eukaryota</taxon>
        <taxon>Viridiplantae</taxon>
        <taxon>Streptophyta</taxon>
        <taxon>Embryophyta</taxon>
        <taxon>Tracheophyta</taxon>
        <taxon>Spermatophyta</taxon>
        <taxon>Magnoliopsida</taxon>
        <taxon>eudicotyledons</taxon>
        <taxon>Gunneridae</taxon>
        <taxon>Pentapetalae</taxon>
        <taxon>asterids</taxon>
        <taxon>lamiids</taxon>
        <taxon>Gentianales</taxon>
        <taxon>Rubiaceae</taxon>
        <taxon>Ixoroideae</taxon>
        <taxon>Gardenieae complex</taxon>
        <taxon>Bertiereae - Coffeeae clade</taxon>
        <taxon>Coffeeae</taxon>
        <taxon>Coffea</taxon>
    </lineage>
</organism>
<dbReference type="Pfam" id="PF13966">
    <property type="entry name" value="zf-RVT"/>
    <property type="match status" value="1"/>
</dbReference>
<keyword evidence="3" id="KW-1185">Reference proteome</keyword>
<proteinExistence type="predicted"/>
<dbReference type="PANTHER" id="PTHR33116">
    <property type="entry name" value="REVERSE TRANSCRIPTASE ZINC-BINDING DOMAIN-CONTAINING PROTEIN-RELATED-RELATED"/>
    <property type="match status" value="1"/>
</dbReference>
<dbReference type="InterPro" id="IPR036691">
    <property type="entry name" value="Endo/exonu/phosph_ase_sf"/>
</dbReference>
<feature type="region of interest" description="Disordered" evidence="1">
    <location>
        <begin position="711"/>
        <end position="733"/>
    </location>
</feature>
<dbReference type="RefSeq" id="XP_071921783.1">
    <property type="nucleotide sequence ID" value="XM_072065682.1"/>
</dbReference>
<feature type="compositionally biased region" description="Basic and acidic residues" evidence="1">
    <location>
        <begin position="234"/>
        <end position="243"/>
    </location>
</feature>
<dbReference type="Gene3D" id="3.60.10.10">
    <property type="entry name" value="Endonuclease/exonuclease/phosphatase"/>
    <property type="match status" value="1"/>
</dbReference>
<dbReference type="InterPro" id="IPR012337">
    <property type="entry name" value="RNaseH-like_sf"/>
</dbReference>
<feature type="compositionally biased region" description="Polar residues" evidence="1">
    <location>
        <begin position="244"/>
        <end position="272"/>
    </location>
</feature>
<dbReference type="PROSITE" id="PS50878">
    <property type="entry name" value="RT_POL"/>
    <property type="match status" value="1"/>
</dbReference>
<dbReference type="InterPro" id="IPR043502">
    <property type="entry name" value="DNA/RNA_pol_sf"/>
</dbReference>
<dbReference type="InterPro" id="IPR036397">
    <property type="entry name" value="RNaseH_sf"/>
</dbReference>
<dbReference type="PANTHER" id="PTHR33116:SF80">
    <property type="entry name" value="REVERSE TRANSCRIPTASE ZINC-BINDING DOMAIN-CONTAINING PROTEIN"/>
    <property type="match status" value="1"/>
</dbReference>
<dbReference type="InterPro" id="IPR002156">
    <property type="entry name" value="RNaseH_domain"/>
</dbReference>
<dbReference type="Pfam" id="PF00078">
    <property type="entry name" value="RVT_1"/>
    <property type="match status" value="1"/>
</dbReference>
<gene>
    <name evidence="4" type="primary">LOC140014616</name>
</gene>
<dbReference type="InterPro" id="IPR025558">
    <property type="entry name" value="DUF4283"/>
</dbReference>
<name>A0ABM4VQG8_COFAR</name>
<dbReference type="Pfam" id="PF13456">
    <property type="entry name" value="RVT_3"/>
    <property type="match status" value="1"/>
</dbReference>
<dbReference type="InterPro" id="IPR044730">
    <property type="entry name" value="RNase_H-like_dom_plant"/>
</dbReference>
<protein>
    <recommendedName>
        <fullName evidence="2">Reverse transcriptase domain-containing protein</fullName>
    </recommendedName>
</protein>
<dbReference type="CDD" id="cd01650">
    <property type="entry name" value="RT_nLTR_like"/>
    <property type="match status" value="1"/>
</dbReference>
<accession>A0ABM4VQG8</accession>
<evidence type="ECO:0000256" key="1">
    <source>
        <dbReference type="SAM" id="MobiDB-lite"/>
    </source>
</evidence>
<feature type="region of interest" description="Disordered" evidence="1">
    <location>
        <begin position="203"/>
        <end position="291"/>
    </location>
</feature>
<feature type="compositionally biased region" description="Polar residues" evidence="1">
    <location>
        <begin position="213"/>
        <end position="226"/>
    </location>
</feature>
<sequence length="2111" mass="236825">MTDILERLAERQGPEPVNQPGNQERGEDRALERFLKFASPKFHGGSDPEVGENWFERMVDIFAALDYTEERQVNFVIFQFERARSWWNVVSAKWEREQTPWTWVNFEREFNIKFLPPIIQEKREDDFIKLKQGLLNVAEYEERFTKLFKFAPELVVTERKRVRRFIQGLNVEIQESLAAAQIATFTDALDKAQRVENAKFQSKVFHARKRGNSSDTPKSSEKSTQPLDMGKGSGEVRMHDKTGETPSSEAPPKGNQSRRGQQKGKSQTSQAVTPHGPQWPPPATGGPSGEAAVAKSFVEALAGSRKEGAVVPDLGCCSMHRGEPALRLSQHELRLLSSPFQNALVGRFPYRRPPMEVIRGFFVSLGLKGECEVGLLDLNHVLIRPSLEEDFTRLFVRRSWFVKGAQMLISKWTLDFKANQDSQFAPVWVSLPFLPLPLFNAMYIAKLAGLLGRCLKIDSATLSLRRPSVARVLVEMNVSKLPPRRVWIGEEQEGFWQEVVYESWPKFCGFCQRFGHEDGECFRKHPELKLDKREGRAVGKTVEIYLPKGSFELQGPGDDFLMRGGSQQCPGGSEETGRCSEGVGVENVNPEVSPGLGPEEAGKEVEREGCAVAVEMGLEAPGSSSRVAVSARLEGDAGIGVEENAGVNIVSVRVADCPGSPDKATVEEAFGGTRGESGQRAVGEQACFNSFGILQSLSDLEVQDFERFPSSSAGGARAVGQRHRRQLSDGDVPGETVPLEQLRKFQDLLQHRLPFAPTGCEGRRSGVEQVNVQQQSLEVRLRGVRQKGGRQAKALLKQIRLLVLLEPLSDPAQMEVVRRSLGFDKAWGALNNKVWVFWFSEMTVNFREFAEQLLHMHIGFSSGCSIQFSAVYARCSRVGRRELWSAMEGLSGEVRGPWLVAGDFNVIANMQERVGGSPANHRNMEEFNESTGICGLSEVPFDGAAFTWTNGRVWQRLDSALMNREWADGFDLSHVSHLARGRSDHAPLLICCQNGSHPKRSFKFLNVWRSHPGFNEVVQCSWAKPVEGEGMVRFYNKLKAVKVGLQVWNVQVYGNVFAKVKDAEVIMKQREEEFDTSRDPAARASLEEAKTVGDANTAYFHSRYRQRRNSNFVARIKDTAGAWLEDIQDIRRSAVESVSSLFASEQHGWQPPEIPFTLPQLSAADNGMLAALPELAELREVVFGLEADSAPGPDGFGAGFYQGCWEIIKSDLLEAVKAFFQGMGLPRSFTSTSIVLLPKIAGAMCWKDFRPISLCNTCSKVISKLVACRLGRVLPTLVSPWQTGFVPGRGITDNILLTQELVMDLDRRLRHPNIMLKLDMEKAYDRIEWPFLLFMLSQFGFQERVVDMFYRLVSNNWFSVLVNGEAAGFFKSTRGVRQGDPVSPGLFVLVTEFLGRGLHHLLLGRPERFFLSAGSQVPYLAFTDDMLVFTRCSEECLSVIKDFLEGYQQASGQKVNVNKSAFFLASGASLGQEQMVTRVLGFHRAGFPFTYLGAPIYKGRRLSLLFDGIVAKMRAHLGHWSTKLLSFGGKLVLARHVLASLPMYLLQVLNSPKAVLTRLGNICNSFLWDHKGEKRLHWASWEKLCFPTDEGGLGFRSFKDMARAFAAKLWWHFRSSDSIWAEFMHVKYSTGCHPMEASSARPSPTWRRLEAIRLVVEPKIRWCIGEGLVDFWKDRWAFDEPLEVVVAGVEHPHFLVSEFITNDGWDEVRLAQWVPESVISVIKDIPFEASQKDRLVWAPSPSGLFTVKSAWEVLRQRRSPSLVDSLLWQPALPAKMAFLAWRLVRKFIPLDVVLKSRGVSVPSRCGCCYGEEEDLLHVFVTGPIASQVWKRVSSRFGFQLRNCTTMASVFIAWFLTSDASAKNHIRVILPIVVCWFIWLARNRERFQGGRWEVNGIIRDVDNFIEQLGKANRLRRSQFRGDVDCEWLRLVRGHPRRRSPCAIAWNKPPCGKLKLNSDASVIQGKATGGGLLRDYQGKLIFAFYKEFGDQGVLEAECMALLVGLQLCHQRGVVPSLVEVDSKALVQLVVSGAVAKWPLCNNLRKVRCLLEGFSAAIYHVFREANVPADRLAAVGLMGSQVFDQGHQLPAIVRSAILLDSWGVPGVRWFSEDV</sequence>
<dbReference type="CDD" id="cd06222">
    <property type="entry name" value="RNase_H_like"/>
    <property type="match status" value="1"/>
</dbReference>
<dbReference type="GeneID" id="140014616"/>
<dbReference type="Gene3D" id="3.30.420.10">
    <property type="entry name" value="Ribonuclease H-like superfamily/Ribonuclease H"/>
    <property type="match status" value="1"/>
</dbReference>
<dbReference type="SUPFAM" id="SSF53098">
    <property type="entry name" value="Ribonuclease H-like"/>
    <property type="match status" value="1"/>
</dbReference>
<dbReference type="InterPro" id="IPR000477">
    <property type="entry name" value="RT_dom"/>
</dbReference>
<dbReference type="InterPro" id="IPR026960">
    <property type="entry name" value="RVT-Znf"/>
</dbReference>
<dbReference type="InterPro" id="IPR005162">
    <property type="entry name" value="Retrotrans_gag_dom"/>
</dbReference>
<dbReference type="Pfam" id="PF03732">
    <property type="entry name" value="Retrotrans_gag"/>
    <property type="match status" value="1"/>
</dbReference>
<evidence type="ECO:0000259" key="2">
    <source>
        <dbReference type="PROSITE" id="PS50878"/>
    </source>
</evidence>
<evidence type="ECO:0000313" key="3">
    <source>
        <dbReference type="Proteomes" id="UP001652660"/>
    </source>
</evidence>